<feature type="domain" description="Beta-Casp" evidence="13">
    <location>
        <begin position="258"/>
        <end position="397"/>
    </location>
</feature>
<dbReference type="GO" id="GO:0004521">
    <property type="term" value="F:RNA endonuclease activity"/>
    <property type="evidence" value="ECO:0007669"/>
    <property type="project" value="TreeGrafter"/>
</dbReference>
<gene>
    <name evidence="15" type="primary">YSH1</name>
    <name evidence="15" type="ORF">TWF696_005072</name>
</gene>
<comment type="similarity">
    <text evidence="2">Belongs to the metallo-beta-lactamase superfamily. RNA-metabolizing metallo-beta-lactamase-like family. CPSF2/YSH1 subfamily.</text>
</comment>
<evidence type="ECO:0000256" key="8">
    <source>
        <dbReference type="ARBA" id="ARBA00022833"/>
    </source>
</evidence>
<feature type="region of interest" description="Disordered" evidence="11">
    <location>
        <begin position="608"/>
        <end position="632"/>
    </location>
</feature>
<reference evidence="15 16" key="1">
    <citation type="submission" date="2019-10" db="EMBL/GenBank/DDBJ databases">
        <authorList>
            <person name="Palmer J.M."/>
        </authorList>
    </citation>
    <scope>NUCLEOTIDE SEQUENCE [LARGE SCALE GENOMIC DNA]</scope>
    <source>
        <strain evidence="15 16">TWF696</strain>
    </source>
</reference>
<dbReference type="CDD" id="cd16292">
    <property type="entry name" value="CPSF3-like_MBL-fold"/>
    <property type="match status" value="1"/>
</dbReference>
<dbReference type="Proteomes" id="UP001375240">
    <property type="component" value="Unassembled WGS sequence"/>
</dbReference>
<keyword evidence="9" id="KW-0539">Nucleus</keyword>
<keyword evidence="3" id="KW-0507">mRNA processing</keyword>
<proteinExistence type="inferred from homology"/>
<dbReference type="Pfam" id="PF11718">
    <property type="entry name" value="CPSF73-100_C"/>
    <property type="match status" value="1"/>
</dbReference>
<dbReference type="InterPro" id="IPR050698">
    <property type="entry name" value="MBL"/>
</dbReference>
<dbReference type="InterPro" id="IPR011108">
    <property type="entry name" value="RMMBL"/>
</dbReference>
<evidence type="ECO:0000256" key="5">
    <source>
        <dbReference type="ARBA" id="ARBA00022723"/>
    </source>
</evidence>
<evidence type="ECO:0000259" key="13">
    <source>
        <dbReference type="SMART" id="SM01027"/>
    </source>
</evidence>
<evidence type="ECO:0000259" key="14">
    <source>
        <dbReference type="SMART" id="SM01098"/>
    </source>
</evidence>
<protein>
    <submittedName>
        <fullName evidence="15">Endoribonuclease ysh1</fullName>
    </submittedName>
</protein>
<comment type="function">
    <text evidence="10">Component of the cleavage factor I (CF I) involved in pre-mRNA 3'-end processing.</text>
</comment>
<evidence type="ECO:0000313" key="15">
    <source>
        <dbReference type="EMBL" id="KAK6353082.1"/>
    </source>
</evidence>
<accession>A0AAV9V2X2</accession>
<dbReference type="InterPro" id="IPR021718">
    <property type="entry name" value="CPSF73-100_C"/>
</dbReference>
<dbReference type="SMART" id="SM01027">
    <property type="entry name" value="Beta-Casp"/>
    <property type="match status" value="1"/>
</dbReference>
<dbReference type="GO" id="GO:0006397">
    <property type="term" value="P:mRNA processing"/>
    <property type="evidence" value="ECO:0007669"/>
    <property type="project" value="UniProtKB-KW"/>
</dbReference>
<organism evidence="15 16">
    <name type="scientific">Orbilia brochopaga</name>
    <dbReference type="NCBI Taxonomy" id="3140254"/>
    <lineage>
        <taxon>Eukaryota</taxon>
        <taxon>Fungi</taxon>
        <taxon>Dikarya</taxon>
        <taxon>Ascomycota</taxon>
        <taxon>Pezizomycotina</taxon>
        <taxon>Orbiliomycetes</taxon>
        <taxon>Orbiliales</taxon>
        <taxon>Orbiliaceae</taxon>
        <taxon>Orbilia</taxon>
    </lineage>
</organism>
<dbReference type="Pfam" id="PF10996">
    <property type="entry name" value="Beta-Casp"/>
    <property type="match status" value="1"/>
</dbReference>
<dbReference type="InterPro" id="IPR036866">
    <property type="entry name" value="RibonucZ/Hydroxyglut_hydro"/>
</dbReference>
<dbReference type="Gene3D" id="3.40.50.10890">
    <property type="match status" value="1"/>
</dbReference>
<dbReference type="PANTHER" id="PTHR11203">
    <property type="entry name" value="CLEAVAGE AND POLYADENYLATION SPECIFICITY FACTOR FAMILY MEMBER"/>
    <property type="match status" value="1"/>
</dbReference>
<comment type="caution">
    <text evidence="15">The sequence shown here is derived from an EMBL/GenBank/DDBJ whole genome shotgun (WGS) entry which is preliminary data.</text>
</comment>
<keyword evidence="5" id="KW-0479">Metal-binding</keyword>
<evidence type="ECO:0000256" key="3">
    <source>
        <dbReference type="ARBA" id="ARBA00022664"/>
    </source>
</evidence>
<dbReference type="InterPro" id="IPR022712">
    <property type="entry name" value="Beta_Casp"/>
</dbReference>
<dbReference type="Pfam" id="PF07521">
    <property type="entry name" value="RMMBL"/>
    <property type="match status" value="1"/>
</dbReference>
<dbReference type="EMBL" id="JAVHNQ010000003">
    <property type="protein sequence ID" value="KAK6353082.1"/>
    <property type="molecule type" value="Genomic_DNA"/>
</dbReference>
<dbReference type="Pfam" id="PF16661">
    <property type="entry name" value="Lactamase_B_6"/>
    <property type="match status" value="1"/>
</dbReference>
<dbReference type="PANTHER" id="PTHR11203:SF11">
    <property type="entry name" value="CLEAVAGE AND POLYADENYLATION SPECIFICITY FACTOR SUBUNIT 3"/>
    <property type="match status" value="1"/>
</dbReference>
<evidence type="ECO:0000256" key="6">
    <source>
        <dbReference type="ARBA" id="ARBA00022759"/>
    </source>
</evidence>
<dbReference type="Gene3D" id="3.60.15.10">
    <property type="entry name" value="Ribonuclease Z/Hydroxyacylglutathione hydrolase-like"/>
    <property type="match status" value="1"/>
</dbReference>
<dbReference type="SMART" id="SM01098">
    <property type="entry name" value="CPSF73-100_C"/>
    <property type="match status" value="1"/>
</dbReference>
<evidence type="ECO:0000256" key="2">
    <source>
        <dbReference type="ARBA" id="ARBA00010624"/>
    </source>
</evidence>
<evidence type="ECO:0000313" key="16">
    <source>
        <dbReference type="Proteomes" id="UP001375240"/>
    </source>
</evidence>
<dbReference type="FunFam" id="3.40.50.10890:FF:000004">
    <property type="entry name" value="Cleavage and polyadenylation specifity factor"/>
    <property type="match status" value="1"/>
</dbReference>
<evidence type="ECO:0000259" key="12">
    <source>
        <dbReference type="SMART" id="SM00849"/>
    </source>
</evidence>
<keyword evidence="8" id="KW-0862">Zinc</keyword>
<dbReference type="GO" id="GO:0005847">
    <property type="term" value="C:mRNA cleavage and polyadenylation specificity factor complex"/>
    <property type="evidence" value="ECO:0007669"/>
    <property type="project" value="TreeGrafter"/>
</dbReference>
<keyword evidence="4" id="KW-0540">Nuclease</keyword>
<dbReference type="InterPro" id="IPR001279">
    <property type="entry name" value="Metallo-B-lactamas"/>
</dbReference>
<dbReference type="SMART" id="SM00849">
    <property type="entry name" value="Lactamase_B"/>
    <property type="match status" value="1"/>
</dbReference>
<dbReference type="GO" id="GO:0046872">
    <property type="term" value="F:metal ion binding"/>
    <property type="evidence" value="ECO:0007669"/>
    <property type="project" value="UniProtKB-KW"/>
</dbReference>
<dbReference type="SUPFAM" id="SSF56281">
    <property type="entry name" value="Metallo-hydrolase/oxidoreductase"/>
    <property type="match status" value="1"/>
</dbReference>
<dbReference type="GO" id="GO:0004534">
    <property type="term" value="F:5'-3' RNA exonuclease activity"/>
    <property type="evidence" value="ECO:0007669"/>
    <property type="project" value="TreeGrafter"/>
</dbReference>
<evidence type="ECO:0000256" key="11">
    <source>
        <dbReference type="SAM" id="MobiDB-lite"/>
    </source>
</evidence>
<sequence>MANKRKADASVDEVIDPSDMLSFICLGGGSEVGRSCHIVQYKGKTVMLDAGVHPAYEGISSLPFYDDFDLSTVDILLISHFHLDHAGSLPYVLTKTNFRGRVFMTHPTKAIYKWLMSDSVRVSNTTSEQTTQLFSETDHLSSFSQISAIDYHQTLHHASIAITPYPAGHVLGAAMFLIEIAGLKILFTGDYSREEDRHLVSATLPKHVKPDILITESTYGTASHMPRPEKEARFLSLITSILDRGGRVLMPVFALGRAQELLLILEEYWEMHEKYQQYPIYYASSLARRCMTVYQTYIGAMNDNIRSLFRSKMAAIGEAAGKNGQALGGTSPFDMKWVRSLKSLDRFDDVGGCVMLAAPGMMQNGVSRELLERWCPDPKNGVILTGYSVEGTLAKSILNEPTEIQAFKKENTSRRSGREEAARVMIPRRCSIDELSFAAHVDYGQNSSFIEEVGAKVIILVHGETNAMGRLKSALLSKYHDRKDKPRIYNPKNCEELHIPFKGEKIANVIGKLAKHPPHPSHDIDKAIVKTVPEIFAGVLVQNDFKLSLMSPDDLREYAGLTTTTVVCKQRVPLSSAGAGLVRWSLESMFGGIVAVKKEKPSGFIQEVDDDEADDANEKAIQPEPPKETAEHTGDEVYRVMDCVTVACRSGYVELEWEGNIHNDGIADAILAILLSIESSPASVKYSSKPHSHNHDRPSDHANVSLSSRLDRVLWFLEEQFGDNIQPIEPADDVDIAKGQVNMRLRIQVDEHEAIVQIDPLEVECKFEALRQRIMAVLERAIDTVAPFVDLQADNAADGGS</sequence>
<evidence type="ECO:0000256" key="10">
    <source>
        <dbReference type="ARBA" id="ARBA00024826"/>
    </source>
</evidence>
<dbReference type="GO" id="GO:0003723">
    <property type="term" value="F:RNA binding"/>
    <property type="evidence" value="ECO:0007669"/>
    <property type="project" value="TreeGrafter"/>
</dbReference>
<keyword evidence="7" id="KW-0378">Hydrolase</keyword>
<evidence type="ECO:0000256" key="4">
    <source>
        <dbReference type="ARBA" id="ARBA00022722"/>
    </source>
</evidence>
<name>A0AAV9V2X2_9PEZI</name>
<evidence type="ECO:0000256" key="9">
    <source>
        <dbReference type="ARBA" id="ARBA00023242"/>
    </source>
</evidence>
<keyword evidence="6" id="KW-0255">Endonuclease</keyword>
<feature type="domain" description="Pre-mRNA 3'-end-processing endonuclease polyadenylation factor C-term" evidence="14">
    <location>
        <begin position="532"/>
        <end position="788"/>
    </location>
</feature>
<evidence type="ECO:0000256" key="7">
    <source>
        <dbReference type="ARBA" id="ARBA00022801"/>
    </source>
</evidence>
<dbReference type="FunFam" id="3.60.15.10:FF:000001">
    <property type="entry name" value="Cleavage and polyadenylation specificity factor"/>
    <property type="match status" value="1"/>
</dbReference>
<feature type="domain" description="Metallo-beta-lactamase" evidence="12">
    <location>
        <begin position="33"/>
        <end position="238"/>
    </location>
</feature>
<dbReference type="AlphaFoldDB" id="A0AAV9V2X2"/>
<evidence type="ECO:0000256" key="1">
    <source>
        <dbReference type="ARBA" id="ARBA00004123"/>
    </source>
</evidence>
<comment type="subcellular location">
    <subcellularLocation>
        <location evidence="1">Nucleus</location>
    </subcellularLocation>
</comment>
<keyword evidence="16" id="KW-1185">Reference proteome</keyword>